<keyword evidence="2" id="KW-1185">Reference proteome</keyword>
<gene>
    <name evidence="1" type="ORF">M9H77_29144</name>
</gene>
<dbReference type="Proteomes" id="UP001060085">
    <property type="component" value="Linkage Group LG06"/>
</dbReference>
<protein>
    <submittedName>
        <fullName evidence="1">Uncharacterized protein</fullName>
    </submittedName>
</protein>
<comment type="caution">
    <text evidence="1">The sequence shown here is derived from an EMBL/GenBank/DDBJ whole genome shotgun (WGS) entry which is preliminary data.</text>
</comment>
<reference evidence="2" key="1">
    <citation type="journal article" date="2023" name="Nat. Plants">
        <title>Single-cell RNA sequencing provides a high-resolution roadmap for understanding the multicellular compartmentation of specialized metabolism.</title>
        <authorList>
            <person name="Sun S."/>
            <person name="Shen X."/>
            <person name="Li Y."/>
            <person name="Li Y."/>
            <person name="Wang S."/>
            <person name="Li R."/>
            <person name="Zhang H."/>
            <person name="Shen G."/>
            <person name="Guo B."/>
            <person name="Wei J."/>
            <person name="Xu J."/>
            <person name="St-Pierre B."/>
            <person name="Chen S."/>
            <person name="Sun C."/>
        </authorList>
    </citation>
    <scope>NUCLEOTIDE SEQUENCE [LARGE SCALE GENOMIC DNA]</scope>
</reference>
<organism evidence="1 2">
    <name type="scientific">Catharanthus roseus</name>
    <name type="common">Madagascar periwinkle</name>
    <name type="synonym">Vinca rosea</name>
    <dbReference type="NCBI Taxonomy" id="4058"/>
    <lineage>
        <taxon>Eukaryota</taxon>
        <taxon>Viridiplantae</taxon>
        <taxon>Streptophyta</taxon>
        <taxon>Embryophyta</taxon>
        <taxon>Tracheophyta</taxon>
        <taxon>Spermatophyta</taxon>
        <taxon>Magnoliopsida</taxon>
        <taxon>eudicotyledons</taxon>
        <taxon>Gunneridae</taxon>
        <taxon>Pentapetalae</taxon>
        <taxon>asterids</taxon>
        <taxon>lamiids</taxon>
        <taxon>Gentianales</taxon>
        <taxon>Apocynaceae</taxon>
        <taxon>Rauvolfioideae</taxon>
        <taxon>Vinceae</taxon>
        <taxon>Catharanthinae</taxon>
        <taxon>Catharanthus</taxon>
    </lineage>
</organism>
<name>A0ACC0AIB5_CATRO</name>
<accession>A0ACC0AIB5</accession>
<dbReference type="EMBL" id="CM044706">
    <property type="protein sequence ID" value="KAI5660351.1"/>
    <property type="molecule type" value="Genomic_DNA"/>
</dbReference>
<evidence type="ECO:0000313" key="2">
    <source>
        <dbReference type="Proteomes" id="UP001060085"/>
    </source>
</evidence>
<proteinExistence type="predicted"/>
<evidence type="ECO:0000313" key="1">
    <source>
        <dbReference type="EMBL" id="KAI5660351.1"/>
    </source>
</evidence>
<sequence>MELSCSASPVSVHSSINLLPQPHGRRVSLYNHRRCRKVVSLLPNLPSSCSSSVDSTSTSCSSSASCSSYFGVSISNKRFHTSLSRQRSKPNRSFYIVSGVFEKFTERAIKAVMFSQREARALGQDMVFTQHLLLGLIAEDRSSSGFLGSGITIERARQAVLSMWNENENSASKTEAAGASVTSATDVPFSISTKRVFEAAVEYSRTMGYNFIAPEHIAIGLFTVDDGSASRVLKRLGANVNHLAAAAISRLEGELAKDGRDPPSALKQPRENSYPGKAPVSKSFEKAGAKRETALDQFCVDLTARASEGRIDPVIGRDTEVQRIIQILCRRTKNNPILLGEAGVGKTAIAEGLAINISEGNVPFSLLTKRIMSLDIGLLIAGAKERGELEGRVTTLIKEVKKSGNIIIFIDEVHTLIGSGTVGRGNKGSGLDIANLLKPPLGRGELQCIASTTMDEYRLHFEKDKALARRFQPVLVSEPSQEDAVQILLGLRGKYESHHKCRYTLEAINAAVYLSARYIPDRYLPDKAIDLIDEAGSRARMQDHKRRKEQQTSILSKSPSDYWQEIRAVQTMQEEVLANTLKQKDDALEREDGSCLTSEPILPSMPIDNEPTVVGPEEIAAVASLWSGIPVQKLSEDDRMLLVGLEEQLRKRVIGQEEAVVAISRAVKRSRVGLKDPKRPIAAMLFCGPTGVGKTELTKALAACYFGSETAMLRLDMSEYMERHTVSKLIGSPPGYVGYGEGGTLTEAIRKSPFTVVLLDEIEKAHPDIFNILLQLFEDGHLTDSQGRRVSFKNALIVMTSNVGSTAIAMGRQNNIGFLLTDNESASYAGLKALVMEELKAYFRPELLNRIDEVVVFRPLEKPQMLEILNIMLREVKERLSSLGVELEVSEAVKDLICQQGYDRAYGARPLRRAVTLIIENPVSESLLSGDCKPGDVAVVQLDDSGNPVVINQSNRKIHLSDTTSCL</sequence>